<dbReference type="NCBIfam" id="TIGR01730">
    <property type="entry name" value="RND_mfp"/>
    <property type="match status" value="1"/>
</dbReference>
<feature type="region of interest" description="Disordered" evidence="2">
    <location>
        <begin position="128"/>
        <end position="150"/>
    </location>
</feature>
<comment type="similarity">
    <text evidence="1">Belongs to the membrane fusion protein (MFP) (TC 8.A.1) family.</text>
</comment>
<gene>
    <name evidence="7" type="ORF">P9271_21685</name>
</gene>
<dbReference type="Gene3D" id="2.40.420.20">
    <property type="match status" value="1"/>
</dbReference>
<dbReference type="InterPro" id="IPR058637">
    <property type="entry name" value="YknX-like_C"/>
</dbReference>
<evidence type="ECO:0000313" key="7">
    <source>
        <dbReference type="EMBL" id="MED4403915.1"/>
    </source>
</evidence>
<feature type="domain" description="YknX-like beta-barrel" evidence="6">
    <location>
        <begin position="223"/>
        <end position="299"/>
    </location>
</feature>
<evidence type="ECO:0000256" key="1">
    <source>
        <dbReference type="ARBA" id="ARBA00009477"/>
    </source>
</evidence>
<proteinExistence type="inferred from homology"/>
<dbReference type="InterPro" id="IPR006143">
    <property type="entry name" value="RND_pump_MFP"/>
</dbReference>
<keyword evidence="3" id="KW-0812">Transmembrane</keyword>
<dbReference type="InterPro" id="IPR058636">
    <property type="entry name" value="Beta-barrel_YknX"/>
</dbReference>
<protein>
    <submittedName>
        <fullName evidence="7">Efflux RND transporter periplasmic adaptor subunit</fullName>
    </submittedName>
</protein>
<feature type="domain" description="YknX-like barrel-sandwich hybrid" evidence="4">
    <location>
        <begin position="65"/>
        <end position="208"/>
    </location>
</feature>
<dbReference type="Proteomes" id="UP001342826">
    <property type="component" value="Unassembled WGS sequence"/>
</dbReference>
<dbReference type="Gene3D" id="2.40.30.170">
    <property type="match status" value="1"/>
</dbReference>
<keyword evidence="3" id="KW-0472">Membrane</keyword>
<feature type="transmembrane region" description="Helical" evidence="3">
    <location>
        <begin position="6"/>
        <end position="26"/>
    </location>
</feature>
<evidence type="ECO:0000259" key="5">
    <source>
        <dbReference type="Pfam" id="PF25989"/>
    </source>
</evidence>
<dbReference type="Gene3D" id="2.40.50.100">
    <property type="match status" value="1"/>
</dbReference>
<reference evidence="7 8" key="1">
    <citation type="submission" date="2023-03" db="EMBL/GenBank/DDBJ databases">
        <title>Bacillus Genome Sequencing.</title>
        <authorList>
            <person name="Dunlap C."/>
        </authorList>
    </citation>
    <scope>NUCLEOTIDE SEQUENCE [LARGE SCALE GENOMIC DNA]</scope>
    <source>
        <strain evidence="7 8">NRS-1717</strain>
    </source>
</reference>
<dbReference type="Pfam" id="PF25984">
    <property type="entry name" value="BSH_YknX"/>
    <property type="match status" value="1"/>
</dbReference>
<dbReference type="Pfam" id="PF25990">
    <property type="entry name" value="Beta-barrel_YknX"/>
    <property type="match status" value="1"/>
</dbReference>
<keyword evidence="3" id="KW-1133">Transmembrane helix</keyword>
<comment type="caution">
    <text evidence="7">The sequence shown here is derived from an EMBL/GenBank/DDBJ whole genome shotgun (WGS) entry which is preliminary data.</text>
</comment>
<evidence type="ECO:0000256" key="2">
    <source>
        <dbReference type="SAM" id="MobiDB-lite"/>
    </source>
</evidence>
<dbReference type="PANTHER" id="PTHR30469:SF15">
    <property type="entry name" value="HLYD FAMILY OF SECRETION PROTEINS"/>
    <property type="match status" value="1"/>
</dbReference>
<accession>A0ABU6P4B1</accession>
<dbReference type="PANTHER" id="PTHR30469">
    <property type="entry name" value="MULTIDRUG RESISTANCE PROTEIN MDTA"/>
    <property type="match status" value="1"/>
</dbReference>
<evidence type="ECO:0000259" key="4">
    <source>
        <dbReference type="Pfam" id="PF25984"/>
    </source>
</evidence>
<evidence type="ECO:0000256" key="3">
    <source>
        <dbReference type="SAM" id="Phobius"/>
    </source>
</evidence>
<dbReference type="RefSeq" id="WP_328015900.1">
    <property type="nucleotide sequence ID" value="NZ_JARTFS010000020.1"/>
</dbReference>
<feature type="domain" description="YknX-like C-terminal permuted SH3-like" evidence="5">
    <location>
        <begin position="309"/>
        <end position="370"/>
    </location>
</feature>
<dbReference type="Pfam" id="PF25989">
    <property type="entry name" value="YknX_C"/>
    <property type="match status" value="1"/>
</dbReference>
<organism evidence="7 8">
    <name type="scientific">Metabacillus fastidiosus</name>
    <dbReference type="NCBI Taxonomy" id="1458"/>
    <lineage>
        <taxon>Bacteria</taxon>
        <taxon>Bacillati</taxon>
        <taxon>Bacillota</taxon>
        <taxon>Bacilli</taxon>
        <taxon>Bacillales</taxon>
        <taxon>Bacillaceae</taxon>
        <taxon>Metabacillus</taxon>
    </lineage>
</organism>
<keyword evidence="8" id="KW-1185">Reference proteome</keyword>
<dbReference type="InterPro" id="IPR058639">
    <property type="entry name" value="BSH_YknX-like"/>
</dbReference>
<name>A0ABU6P4B1_9BACI</name>
<sequence length="406" mass="46421">MKKLVIVIFTTIFVSLFILNMFLLLTDDKVTRSIQMNEQIFAKKDDMRETLETKGIVKPGDEYSVRYKAEMGEISTVYVDEGDTVEAGSMLFAYDSSKIDRKIEKMNERQTKITGTIKELESEIIKLESEQKSSSGTLTEQEEAKRQNDAVLATSKINQKQDDIKDYELKITEMEQEISELEAEKEGLVIKSKIAGTVKEVNRVAEEDDDIVMLLQTEHPNLVEGKITEEEAVKLEEGQKALVTADVIPNKTYSGTIDRLTMIPLKPPSLEESQTIYPYIVQLTDETKKLHHGYHMNVQFVLKEREQAIIIPESAIMTDGEKEYVYIIKYGQLHKTNIVKGIQIRRDVEIVKGLKEGDRLVPNPTPFLKNKMDIFTTFDESKLSKKLNKFLKADEKAFLMLKGFTN</sequence>
<evidence type="ECO:0000259" key="6">
    <source>
        <dbReference type="Pfam" id="PF25990"/>
    </source>
</evidence>
<evidence type="ECO:0000313" key="8">
    <source>
        <dbReference type="Proteomes" id="UP001342826"/>
    </source>
</evidence>
<dbReference type="EMBL" id="JARTFS010000020">
    <property type="protein sequence ID" value="MED4403915.1"/>
    <property type="molecule type" value="Genomic_DNA"/>
</dbReference>